<evidence type="ECO:0000256" key="2">
    <source>
        <dbReference type="ARBA" id="ARBA00005896"/>
    </source>
</evidence>
<dbReference type="Pfam" id="PF02668">
    <property type="entry name" value="TauD"/>
    <property type="match status" value="1"/>
</dbReference>
<dbReference type="Gene3D" id="3.60.130.10">
    <property type="entry name" value="Clavaminate synthase-like"/>
    <property type="match status" value="2"/>
</dbReference>
<dbReference type="PANTHER" id="PTHR30468">
    <property type="entry name" value="ALPHA-KETOGLUTARATE-DEPENDENT SULFONATE DIOXYGENASE"/>
    <property type="match status" value="1"/>
</dbReference>
<organism evidence="8 9">
    <name type="scientific">Monascus purpureus</name>
    <name type="common">Red mold</name>
    <name type="synonym">Monascus anka</name>
    <dbReference type="NCBI Taxonomy" id="5098"/>
    <lineage>
        <taxon>Eukaryota</taxon>
        <taxon>Fungi</taxon>
        <taxon>Dikarya</taxon>
        <taxon>Ascomycota</taxon>
        <taxon>Pezizomycotina</taxon>
        <taxon>Eurotiomycetes</taxon>
        <taxon>Eurotiomycetidae</taxon>
        <taxon>Eurotiales</taxon>
        <taxon>Aspergillaceae</taxon>
        <taxon>Monascus</taxon>
    </lineage>
</organism>
<dbReference type="GO" id="GO:0046872">
    <property type="term" value="F:metal ion binding"/>
    <property type="evidence" value="ECO:0007669"/>
    <property type="project" value="UniProtKB-KW"/>
</dbReference>
<comment type="cofactor">
    <cofactor evidence="1">
        <name>Fe(2+)</name>
        <dbReference type="ChEBI" id="CHEBI:29033"/>
    </cofactor>
</comment>
<sequence>MSPSALPLYPNYLPVRPEGPLKPIDVLPFDIEVAGLEPTGRSQTYSLPRRRSKTSRRLALLAVERGVLVFTERTFADIGPQWQKELVSHFGPLHQHPTMGYPKGTGSEFHVVYADEKSVQTSLILRLYIISLINNPSGNLRGLLGSRTAYGLWHIDQTFTAKTPGVTFFWVLDLSPTFQSMLRNLQLLHTSASVGEVARVGQERALSEAVKAVHPLVIAHLVTGESALFVNPTIASEVVGLKPQESQLLLGFLHDHIRSLDFSCQVSWEKGMVLVWDQRSMAHSAVPDFEDGDRRHMVRIITYSSQPQAAFSSEGNHTERNEEHP</sequence>
<dbReference type="GO" id="GO:0005737">
    <property type="term" value="C:cytoplasm"/>
    <property type="evidence" value="ECO:0007669"/>
    <property type="project" value="TreeGrafter"/>
</dbReference>
<evidence type="ECO:0000256" key="1">
    <source>
        <dbReference type="ARBA" id="ARBA00001954"/>
    </source>
</evidence>
<dbReference type="EMBL" id="VIFY01000104">
    <property type="protein sequence ID" value="TQB70527.1"/>
    <property type="molecule type" value="Genomic_DNA"/>
</dbReference>
<dbReference type="SUPFAM" id="SSF51197">
    <property type="entry name" value="Clavaminate synthase-like"/>
    <property type="match status" value="1"/>
</dbReference>
<dbReference type="InterPro" id="IPR042098">
    <property type="entry name" value="TauD-like_sf"/>
</dbReference>
<dbReference type="InterPro" id="IPR051323">
    <property type="entry name" value="AtsK-like"/>
</dbReference>
<comment type="caution">
    <text evidence="8">The sequence shown here is derived from an EMBL/GenBank/DDBJ whole genome shotgun (WGS) entry which is preliminary data.</text>
</comment>
<evidence type="ECO:0000256" key="6">
    <source>
        <dbReference type="ARBA" id="ARBA00023004"/>
    </source>
</evidence>
<evidence type="ECO:0000313" key="8">
    <source>
        <dbReference type="EMBL" id="TQB70527.1"/>
    </source>
</evidence>
<keyword evidence="3" id="KW-0479">Metal-binding</keyword>
<evidence type="ECO:0000256" key="4">
    <source>
        <dbReference type="ARBA" id="ARBA00022964"/>
    </source>
</evidence>
<dbReference type="Proteomes" id="UP000319663">
    <property type="component" value="Unassembled WGS sequence"/>
</dbReference>
<dbReference type="AlphaFoldDB" id="A0A507QU06"/>
<dbReference type="PANTHER" id="PTHR30468:SF1">
    <property type="entry name" value="ALPHA-KETOGLUTARATE-DEPENDENT SULFONATE DIOXYGENASE"/>
    <property type="match status" value="1"/>
</dbReference>
<comment type="similarity">
    <text evidence="2">Belongs to the TfdA dioxygenase family.</text>
</comment>
<dbReference type="STRING" id="5098.A0A507QU06"/>
<proteinExistence type="inferred from homology"/>
<accession>A0A507QU06</accession>
<keyword evidence="5" id="KW-0560">Oxidoreductase</keyword>
<feature type="domain" description="TauD/TfdA-like" evidence="7">
    <location>
        <begin position="173"/>
        <end position="300"/>
    </location>
</feature>
<reference evidence="8 9" key="1">
    <citation type="submission" date="2019-06" db="EMBL/GenBank/DDBJ databases">
        <title>Wine fermentation using esterase from Monascus purpureus.</title>
        <authorList>
            <person name="Geng C."/>
            <person name="Zhang Y."/>
        </authorList>
    </citation>
    <scope>NUCLEOTIDE SEQUENCE [LARGE SCALE GENOMIC DNA]</scope>
    <source>
        <strain evidence="8">HQ1</strain>
    </source>
</reference>
<evidence type="ECO:0000313" key="9">
    <source>
        <dbReference type="Proteomes" id="UP000319663"/>
    </source>
</evidence>
<keyword evidence="9" id="KW-1185">Reference proteome</keyword>
<evidence type="ECO:0000256" key="5">
    <source>
        <dbReference type="ARBA" id="ARBA00023002"/>
    </source>
</evidence>
<gene>
    <name evidence="8" type="ORF">MPDQ_000351</name>
</gene>
<protein>
    <recommendedName>
        <fullName evidence="7">TauD/TfdA-like domain-containing protein</fullName>
    </recommendedName>
</protein>
<evidence type="ECO:0000256" key="3">
    <source>
        <dbReference type="ARBA" id="ARBA00022723"/>
    </source>
</evidence>
<keyword evidence="6" id="KW-0408">Iron</keyword>
<keyword evidence="4" id="KW-0223">Dioxygenase</keyword>
<dbReference type="GO" id="GO:0016706">
    <property type="term" value="F:2-oxoglutarate-dependent dioxygenase activity"/>
    <property type="evidence" value="ECO:0007669"/>
    <property type="project" value="TreeGrafter"/>
</dbReference>
<dbReference type="InterPro" id="IPR003819">
    <property type="entry name" value="TauD/TfdA-like"/>
</dbReference>
<evidence type="ECO:0000259" key="7">
    <source>
        <dbReference type="Pfam" id="PF02668"/>
    </source>
</evidence>
<name>A0A507QU06_MONPU</name>